<evidence type="ECO:0000313" key="2">
    <source>
        <dbReference type="EMBL" id="GHD67223.1"/>
    </source>
</evidence>
<dbReference type="Gene3D" id="3.40.630.30">
    <property type="match status" value="1"/>
</dbReference>
<dbReference type="PROSITE" id="PS51186">
    <property type="entry name" value="GNAT"/>
    <property type="match status" value="1"/>
</dbReference>
<dbReference type="EMBL" id="BMYO01000008">
    <property type="protein sequence ID" value="GHD67223.1"/>
    <property type="molecule type" value="Genomic_DNA"/>
</dbReference>
<dbReference type="PANTHER" id="PTHR43610:SF1">
    <property type="entry name" value="N-ACETYLTRANSFERASE DOMAIN-CONTAINING PROTEIN"/>
    <property type="match status" value="1"/>
</dbReference>
<comment type="caution">
    <text evidence="2">The sequence shown here is derived from an EMBL/GenBank/DDBJ whole genome shotgun (WGS) entry which is preliminary data.</text>
</comment>
<feature type="domain" description="N-acetyltransferase" evidence="1">
    <location>
        <begin position="29"/>
        <end position="179"/>
    </location>
</feature>
<dbReference type="RefSeq" id="WP_189461779.1">
    <property type="nucleotide sequence ID" value="NZ_BMYO01000008.1"/>
</dbReference>
<dbReference type="SUPFAM" id="SSF55729">
    <property type="entry name" value="Acyl-CoA N-acyltransferases (Nat)"/>
    <property type="match status" value="1"/>
</dbReference>
<gene>
    <name evidence="2" type="ORF">GCM10007350_30680</name>
</gene>
<dbReference type="Proteomes" id="UP000604737">
    <property type="component" value="Unassembled WGS sequence"/>
</dbReference>
<sequence>MTPAHFRLAPQTLNGRIVRLEPYADALKDDVRTALDCDPDGWNLFAMSGQGKHFESWWTTIMAQVDAGRWIAYAIRDLADGRIVGTSSFLNLKPAQQGVEIGGTFLHPSVRSTLVNTEAKQLMLEHAFAAGVRRVELLTDARNLRSQAAIARLGAVREGVLRRDRITWTGHVRDSVLFAITDLDWPHVRQTLAQRARNGDGQRHIKRLCLIPLK</sequence>
<dbReference type="PANTHER" id="PTHR43610">
    <property type="entry name" value="BLL6696 PROTEIN"/>
    <property type="match status" value="1"/>
</dbReference>
<dbReference type="InterPro" id="IPR016181">
    <property type="entry name" value="Acyl_CoA_acyltransferase"/>
</dbReference>
<protein>
    <submittedName>
        <fullName evidence="2">Alanine acetyltransferase</fullName>
    </submittedName>
</protein>
<evidence type="ECO:0000259" key="1">
    <source>
        <dbReference type="PROSITE" id="PS51186"/>
    </source>
</evidence>
<name>A0ABQ3H367_9NEIS</name>
<organism evidence="2 3">
    <name type="scientific">Jeongeupia chitinilytica</name>
    <dbReference type="NCBI Taxonomy" id="1041641"/>
    <lineage>
        <taxon>Bacteria</taxon>
        <taxon>Pseudomonadati</taxon>
        <taxon>Pseudomonadota</taxon>
        <taxon>Betaproteobacteria</taxon>
        <taxon>Neisseriales</taxon>
        <taxon>Chitinibacteraceae</taxon>
        <taxon>Jeongeupia</taxon>
    </lineage>
</organism>
<proteinExistence type="predicted"/>
<evidence type="ECO:0000313" key="3">
    <source>
        <dbReference type="Proteomes" id="UP000604737"/>
    </source>
</evidence>
<reference evidence="3" key="1">
    <citation type="journal article" date="2019" name="Int. J. Syst. Evol. Microbiol.">
        <title>The Global Catalogue of Microorganisms (GCM) 10K type strain sequencing project: providing services to taxonomists for standard genome sequencing and annotation.</title>
        <authorList>
            <consortium name="The Broad Institute Genomics Platform"/>
            <consortium name="The Broad Institute Genome Sequencing Center for Infectious Disease"/>
            <person name="Wu L."/>
            <person name="Ma J."/>
        </authorList>
    </citation>
    <scope>NUCLEOTIDE SEQUENCE [LARGE SCALE GENOMIC DNA]</scope>
    <source>
        <strain evidence="3">KCTC 23701</strain>
    </source>
</reference>
<dbReference type="InterPro" id="IPR000182">
    <property type="entry name" value="GNAT_dom"/>
</dbReference>
<accession>A0ABQ3H367</accession>
<dbReference type="Pfam" id="PF13302">
    <property type="entry name" value="Acetyltransf_3"/>
    <property type="match status" value="1"/>
</dbReference>
<keyword evidence="3" id="KW-1185">Reference proteome</keyword>